<name>A0A1A7BWC2_9BURK</name>
<proteinExistence type="predicted"/>
<dbReference type="Proteomes" id="UP000092713">
    <property type="component" value="Unassembled WGS sequence"/>
</dbReference>
<feature type="chain" id="PRO_5008355370" evidence="1">
    <location>
        <begin position="21"/>
        <end position="146"/>
    </location>
</feature>
<sequence length="146" mass="15883">MKTLLASAILALATCTAATAQMLPDSQRVVVPGNSLSIDLPARQHHMMREDFKQFSGSYDLSNGDTLELRRAGGFMYARIGNQQEHQIVATGRNAFVALDRQLKVRIDHKDDGTVGGELVMVVPSQQLADGSVTQERIAAMNFPGK</sequence>
<reference evidence="2 3" key="1">
    <citation type="submission" date="2016-04" db="EMBL/GenBank/DDBJ databases">
        <title>Draft genome sequence of Janthinobacterium psychrotolerans sp. nov., isolated from freshwater sediments in Denmark.</title>
        <authorList>
            <person name="Gong X."/>
            <person name="Skrivergaard S."/>
            <person name="Korsgaard B.S."/>
            <person name="Schreiber L."/>
            <person name="Marshall I.P."/>
            <person name="Finster K."/>
            <person name="Schramm A."/>
        </authorList>
    </citation>
    <scope>NUCLEOTIDE SEQUENCE [LARGE SCALE GENOMIC DNA]</scope>
    <source>
        <strain evidence="2 3">S3-2</strain>
    </source>
</reference>
<keyword evidence="3" id="KW-1185">Reference proteome</keyword>
<organism evidence="2 3">
    <name type="scientific">Janthinobacterium psychrotolerans</name>
    <dbReference type="NCBI Taxonomy" id="1747903"/>
    <lineage>
        <taxon>Bacteria</taxon>
        <taxon>Pseudomonadati</taxon>
        <taxon>Pseudomonadota</taxon>
        <taxon>Betaproteobacteria</taxon>
        <taxon>Burkholderiales</taxon>
        <taxon>Oxalobacteraceae</taxon>
        <taxon>Janthinobacterium</taxon>
    </lineage>
</organism>
<feature type="signal peptide" evidence="1">
    <location>
        <begin position="1"/>
        <end position="20"/>
    </location>
</feature>
<evidence type="ECO:0000313" key="3">
    <source>
        <dbReference type="Proteomes" id="UP000092713"/>
    </source>
</evidence>
<protein>
    <submittedName>
        <fullName evidence="2">Uncharacterized protein</fullName>
    </submittedName>
</protein>
<evidence type="ECO:0000313" key="2">
    <source>
        <dbReference type="EMBL" id="OBV37807.1"/>
    </source>
</evidence>
<evidence type="ECO:0000256" key="1">
    <source>
        <dbReference type="SAM" id="SignalP"/>
    </source>
</evidence>
<dbReference type="EMBL" id="LOCQ01000059">
    <property type="protein sequence ID" value="OBV37807.1"/>
    <property type="molecule type" value="Genomic_DNA"/>
</dbReference>
<dbReference type="OrthoDB" id="8759851at2"/>
<dbReference type="AlphaFoldDB" id="A0A1A7BWC2"/>
<comment type="caution">
    <text evidence="2">The sequence shown here is derived from an EMBL/GenBank/DDBJ whole genome shotgun (WGS) entry which is preliminary data.</text>
</comment>
<keyword evidence="1" id="KW-0732">Signal</keyword>
<dbReference type="RefSeq" id="WP_065309354.1">
    <property type="nucleotide sequence ID" value="NZ_LOCQ01000059.1"/>
</dbReference>
<dbReference type="STRING" id="1747903.ASR47_100479"/>
<gene>
    <name evidence="2" type="ORF">ASR47_100479</name>
</gene>
<accession>A0A1A7BWC2</accession>